<dbReference type="EMBL" id="CM017880">
    <property type="protein sequence ID" value="KAG1360602.1"/>
    <property type="molecule type" value="Genomic_DNA"/>
</dbReference>
<reference evidence="2" key="2">
    <citation type="submission" date="2019-07" db="EMBL/GenBank/DDBJ databases">
        <authorList>
            <person name="Yang Y."/>
            <person name="Bocs S."/>
            <person name="Baudouin L."/>
        </authorList>
    </citation>
    <scope>NUCLEOTIDE SEQUENCE</scope>
    <source>
        <tissue evidence="2">Spear leaf of Hainan Tall coconut</tissue>
    </source>
</reference>
<protein>
    <submittedName>
        <fullName evidence="2">Uncharacterized protein</fullName>
    </submittedName>
</protein>
<feature type="region of interest" description="Disordered" evidence="1">
    <location>
        <begin position="59"/>
        <end position="81"/>
    </location>
</feature>
<name>A0A8K0N6B4_COCNU</name>
<sequence>MGVVDAGQVKEWVVSSVWDGGQWQGHRRGYTLLLEFLWMKFATRKWVAPSVDLLHASKKSRATDPSADPASVDAPSNEPSGAVGAPIVTLRALMAIMSFEDPPIVTRSKEDVIIIDALTAAPSSIAQSIIAVRTPRSTPARRGHSLSPSMPEWMSVPSEQSSVGRKGKAPASSASVGSDASNHGYMNFEHLDVRVSEGGSAFSDPHLARNLVHAILLSTDHELRRRRILNEMFESFYPTLIGVEVKAHRSRTKKKKRTVIKMKKDRDNWARKVEDWARKVEDCRQKWQFAEGEASSTKTEIQVEVKAHRSRTKKKKRTVIKMKKDRDNWARKVEDWARKVEDCRQKWQFAEGEASSTKTEIQVLQEDLSRAKELGIEKFKLFSDLDLSSVIVPSAEEEEEGGDGAEEEEEGGGNESPMDRMDDGAPVTIFASTEPAIPAVSMASVEDTSGPSASMGLAS</sequence>
<evidence type="ECO:0000313" key="3">
    <source>
        <dbReference type="Proteomes" id="UP000797356"/>
    </source>
</evidence>
<gene>
    <name evidence="2" type="ORF">COCNU_09G000650</name>
</gene>
<feature type="compositionally biased region" description="Acidic residues" evidence="1">
    <location>
        <begin position="395"/>
        <end position="412"/>
    </location>
</feature>
<keyword evidence="3" id="KW-1185">Reference proteome</keyword>
<dbReference type="Proteomes" id="UP000797356">
    <property type="component" value="Chromosome 9"/>
</dbReference>
<feature type="region of interest" description="Disordered" evidence="1">
    <location>
        <begin position="394"/>
        <end position="433"/>
    </location>
</feature>
<dbReference type="AlphaFoldDB" id="A0A8K0N6B4"/>
<reference evidence="2" key="1">
    <citation type="journal article" date="2017" name="Gigascience">
        <title>The genome draft of coconut (Cocos nucifera).</title>
        <authorList>
            <person name="Xiao Y."/>
            <person name="Xu P."/>
            <person name="Fan H."/>
            <person name="Baudouin L."/>
            <person name="Xia W."/>
            <person name="Bocs S."/>
            <person name="Xu J."/>
            <person name="Li Q."/>
            <person name="Guo A."/>
            <person name="Zhou L."/>
            <person name="Li J."/>
            <person name="Wu Y."/>
            <person name="Ma Z."/>
            <person name="Armero A."/>
            <person name="Issali A.E."/>
            <person name="Liu N."/>
            <person name="Peng M."/>
            <person name="Yang Y."/>
        </authorList>
    </citation>
    <scope>NUCLEOTIDE SEQUENCE</scope>
    <source>
        <tissue evidence="2">Spear leaf of Hainan Tall coconut</tissue>
    </source>
</reference>
<feature type="region of interest" description="Disordered" evidence="1">
    <location>
        <begin position="136"/>
        <end position="179"/>
    </location>
</feature>
<feature type="region of interest" description="Disordered" evidence="1">
    <location>
        <begin position="440"/>
        <end position="459"/>
    </location>
</feature>
<evidence type="ECO:0000313" key="2">
    <source>
        <dbReference type="EMBL" id="KAG1360602.1"/>
    </source>
</evidence>
<accession>A0A8K0N6B4</accession>
<evidence type="ECO:0000256" key="1">
    <source>
        <dbReference type="SAM" id="MobiDB-lite"/>
    </source>
</evidence>
<comment type="caution">
    <text evidence="2">The sequence shown here is derived from an EMBL/GenBank/DDBJ whole genome shotgun (WGS) entry which is preliminary data.</text>
</comment>
<organism evidence="2 3">
    <name type="scientific">Cocos nucifera</name>
    <name type="common">Coconut palm</name>
    <dbReference type="NCBI Taxonomy" id="13894"/>
    <lineage>
        <taxon>Eukaryota</taxon>
        <taxon>Viridiplantae</taxon>
        <taxon>Streptophyta</taxon>
        <taxon>Embryophyta</taxon>
        <taxon>Tracheophyta</taxon>
        <taxon>Spermatophyta</taxon>
        <taxon>Magnoliopsida</taxon>
        <taxon>Liliopsida</taxon>
        <taxon>Arecaceae</taxon>
        <taxon>Arecoideae</taxon>
        <taxon>Cocoseae</taxon>
        <taxon>Attaleinae</taxon>
        <taxon>Cocos</taxon>
    </lineage>
</organism>
<proteinExistence type="predicted"/>